<feature type="binding site" evidence="18">
    <location>
        <position position="407"/>
    </location>
    <ligand>
        <name>NADP(+)</name>
        <dbReference type="ChEBI" id="CHEBI:58349"/>
    </ligand>
</feature>
<dbReference type="UniPathway" id="UPA00296"/>
<dbReference type="SUPFAM" id="SSF51971">
    <property type="entry name" value="Nucleotide-binding domain"/>
    <property type="match status" value="2"/>
</dbReference>
<evidence type="ECO:0000313" key="21">
    <source>
        <dbReference type="Proteomes" id="UP000424527"/>
    </source>
</evidence>
<dbReference type="PANTHER" id="PTHR48467">
    <property type="entry name" value="GLUTAMATE SYNTHASE 1 [NADH], CHLOROPLASTIC-LIKE"/>
    <property type="match status" value="1"/>
</dbReference>
<keyword evidence="13 16" id="KW-0560">Oxidoreductase</keyword>
<comment type="similarity">
    <text evidence="4 16">Belongs to the ferredoxin--NADP reductase type 1 family.</text>
</comment>
<evidence type="ECO:0000256" key="6">
    <source>
        <dbReference type="ARBA" id="ARBA00016287"/>
    </source>
</evidence>
<dbReference type="GO" id="GO:0005739">
    <property type="term" value="C:mitochondrion"/>
    <property type="evidence" value="ECO:0007669"/>
    <property type="project" value="UniProtKB-SubCell"/>
</dbReference>
<feature type="binding site" evidence="18">
    <location>
        <begin position="230"/>
        <end position="231"/>
    </location>
    <ligand>
        <name>NADP(+)</name>
        <dbReference type="ChEBI" id="CHEBI:58349"/>
    </ligand>
</feature>
<dbReference type="EC" id="1.18.1.6" evidence="5 16"/>
<evidence type="ECO:0000256" key="17">
    <source>
        <dbReference type="PIRSR" id="PIRSR000362-1"/>
    </source>
</evidence>
<evidence type="ECO:0000256" key="3">
    <source>
        <dbReference type="ARBA" id="ARBA00004731"/>
    </source>
</evidence>
<protein>
    <recommendedName>
        <fullName evidence="6 16">NADPH:adrenodoxin oxidoreductase, mitochondrial</fullName>
        <ecNumber evidence="5 16">1.18.1.6</ecNumber>
    </recommendedName>
</protein>
<evidence type="ECO:0000256" key="9">
    <source>
        <dbReference type="ARBA" id="ARBA00022827"/>
    </source>
</evidence>
<feature type="binding site" evidence="17">
    <location>
        <position position="115"/>
    </location>
    <ligand>
        <name>FAD</name>
        <dbReference type="ChEBI" id="CHEBI:57692"/>
    </ligand>
</feature>
<evidence type="ECO:0000256" key="10">
    <source>
        <dbReference type="ARBA" id="ARBA00022857"/>
    </source>
</evidence>
<gene>
    <name evidence="20" type="ORF">D5F01_LYC17952</name>
</gene>
<dbReference type="InterPro" id="IPR036188">
    <property type="entry name" value="FAD/NAD-bd_sf"/>
</dbReference>
<evidence type="ECO:0000256" key="5">
    <source>
        <dbReference type="ARBA" id="ARBA00013219"/>
    </source>
</evidence>
<feature type="domain" description="FAD/NAD(P)-binding" evidence="19">
    <location>
        <begin position="41"/>
        <end position="198"/>
    </location>
</feature>
<keyword evidence="10 16" id="KW-0521">NADP</keyword>
<feature type="binding site" evidence="17">
    <location>
        <position position="50"/>
    </location>
    <ligand>
        <name>FAD</name>
        <dbReference type="ChEBI" id="CHEBI:57692"/>
    </ligand>
</feature>
<dbReference type="Proteomes" id="UP000424527">
    <property type="component" value="Unassembled WGS sequence"/>
</dbReference>
<name>A0A6G0HZV5_LARCR</name>
<dbReference type="PRINTS" id="PR00419">
    <property type="entry name" value="ADXRDTASE"/>
</dbReference>
<proteinExistence type="inferred from homology"/>
<feature type="binding site" evidence="18">
    <location>
        <position position="242"/>
    </location>
    <ligand>
        <name>NADP(+)</name>
        <dbReference type="ChEBI" id="CHEBI:58349"/>
    </ligand>
</feature>
<evidence type="ECO:0000256" key="18">
    <source>
        <dbReference type="PIRSR" id="PIRSR000362-2"/>
    </source>
</evidence>
<evidence type="ECO:0000259" key="19">
    <source>
        <dbReference type="Pfam" id="PF07992"/>
    </source>
</evidence>
<dbReference type="InterPro" id="IPR021163">
    <property type="entry name" value="Ferredox_Rdtase_adrenod"/>
</dbReference>
<keyword evidence="9 16" id="KW-0274">FAD</keyword>
<keyword evidence="12" id="KW-0249">Electron transport</keyword>
<evidence type="ECO:0000256" key="14">
    <source>
        <dbReference type="ARBA" id="ARBA00023128"/>
    </source>
</evidence>
<sequence>MSSHRLLFSGLWTIGRTRWISRLHEGKHGCGRAFFSSGKPKVCIVGGGPAGFYTAQHLIKACQDAEVDIYERLPVPFGLVRFGVAPDHPEVKNVINTFTQTAKQSGCSFYGNVNVGKDVSIQELQQAYHAVVLSYGAEGNRTMGVPGEDLAGVYSAKDFVGWYNGLPNCQQLRPDLSCETAVILGQGNVALDIARILLSPVDVLKKTDITQPALEALTKSQIRRVLIVGRRGPAQIACTIKEVREMVNLPDTRPEMVAADFQGLREVVKDLPRPRKRLTELMLKTALETPGEKEQERRNKASRVWAFRFFRSPVEILANPDNNRAAGIRLAVNKLEGSGEGAQAVLTGEVEDVACGLVISSIGYKSLPIDPSVPFDSRKAIVPNNMGRVQQAAGLYCSGWLKTGPTGVIATTMNNSFDTARSLMEDMDSGMLDVSAAKPGSQNISGLLEKRGVIPVIFSDWEKIDSVEISRGEATGKPREKLLSVEEMLQVTRQ</sequence>
<feature type="binding site" evidence="17">
    <location>
        <begin position="407"/>
        <end position="409"/>
    </location>
    <ligand>
        <name>FAD</name>
        <dbReference type="ChEBI" id="CHEBI:57692"/>
    </ligand>
</feature>
<comment type="catalytic activity">
    <reaction evidence="15 16">
        <text>2 reduced [adrenodoxin] + NADP(+) + H(+) = 2 oxidized [adrenodoxin] + NADPH</text>
        <dbReference type="Rhea" id="RHEA:42312"/>
        <dbReference type="Rhea" id="RHEA-COMP:9998"/>
        <dbReference type="Rhea" id="RHEA-COMP:9999"/>
        <dbReference type="ChEBI" id="CHEBI:15378"/>
        <dbReference type="ChEBI" id="CHEBI:33737"/>
        <dbReference type="ChEBI" id="CHEBI:33738"/>
        <dbReference type="ChEBI" id="CHEBI:57783"/>
        <dbReference type="ChEBI" id="CHEBI:58349"/>
        <dbReference type="EC" id="1.18.1.6"/>
    </reaction>
</comment>
<evidence type="ECO:0000256" key="11">
    <source>
        <dbReference type="ARBA" id="ARBA00022946"/>
    </source>
</evidence>
<feature type="binding site" evidence="17">
    <location>
        <position position="71"/>
    </location>
    <ligand>
        <name>FAD</name>
        <dbReference type="ChEBI" id="CHEBI:57692"/>
    </ligand>
</feature>
<dbReference type="Gene3D" id="3.40.50.720">
    <property type="entry name" value="NAD(P)-binding Rossmann-like Domain"/>
    <property type="match status" value="1"/>
</dbReference>
<comment type="cofactor">
    <cofactor evidence="1 16 17">
        <name>FAD</name>
        <dbReference type="ChEBI" id="CHEBI:57692"/>
    </cofactor>
</comment>
<evidence type="ECO:0000256" key="4">
    <source>
        <dbReference type="ARBA" id="ARBA00008312"/>
    </source>
</evidence>
<evidence type="ECO:0000313" key="20">
    <source>
        <dbReference type="EMBL" id="KAE8284617.1"/>
    </source>
</evidence>
<dbReference type="FunFam" id="3.50.50.60:FF:000036">
    <property type="entry name" value="NADPH:adrenodoxin oxidoreductase, mitochondrial"/>
    <property type="match status" value="1"/>
</dbReference>
<dbReference type="GO" id="GO:0016491">
    <property type="term" value="F:oxidoreductase activity"/>
    <property type="evidence" value="ECO:0007669"/>
    <property type="project" value="UniProtKB-KW"/>
</dbReference>
<dbReference type="Gene3D" id="3.50.50.60">
    <property type="entry name" value="FAD/NAD(P)-binding domain"/>
    <property type="match status" value="1"/>
</dbReference>
<accession>A0A6G0HZV5</accession>
<feature type="binding site" evidence="18">
    <location>
        <begin position="186"/>
        <end position="189"/>
    </location>
    <ligand>
        <name>NADP(+)</name>
        <dbReference type="ChEBI" id="CHEBI:58349"/>
    </ligand>
</feature>
<comment type="pathway">
    <text evidence="3">Steroid metabolism; cholesterol metabolism.</text>
</comment>
<evidence type="ECO:0000256" key="13">
    <source>
        <dbReference type="ARBA" id="ARBA00023002"/>
    </source>
</evidence>
<reference evidence="20 21" key="1">
    <citation type="submission" date="2019-07" db="EMBL/GenBank/DDBJ databases">
        <title>Chromosome genome assembly for large yellow croaker.</title>
        <authorList>
            <person name="Xiao S."/>
        </authorList>
    </citation>
    <scope>NUCLEOTIDE SEQUENCE [LARGE SCALE GENOMIC DNA]</scope>
    <source>
        <strain evidence="20">JMULYC20181020</strain>
        <tissue evidence="20">Muscle</tissue>
    </source>
</reference>
<dbReference type="EMBL" id="REGW02000017">
    <property type="protein sequence ID" value="KAE8284617.1"/>
    <property type="molecule type" value="Genomic_DNA"/>
</dbReference>
<comment type="caution">
    <text evidence="20">The sequence shown here is derived from an EMBL/GenBank/DDBJ whole genome shotgun (WGS) entry which is preliminary data.</text>
</comment>
<evidence type="ECO:0000256" key="1">
    <source>
        <dbReference type="ARBA" id="ARBA00001974"/>
    </source>
</evidence>
<keyword evidence="14 16" id="KW-0496">Mitochondrion</keyword>
<comment type="subcellular location">
    <subcellularLocation>
        <location evidence="2 16">Mitochondrion</location>
    </subcellularLocation>
</comment>
<evidence type="ECO:0000256" key="12">
    <source>
        <dbReference type="ARBA" id="ARBA00022982"/>
    </source>
</evidence>
<dbReference type="PANTHER" id="PTHR48467:SF1">
    <property type="entry name" value="GLUTAMATE SYNTHASE 1 [NADH], CHLOROPLASTIC-LIKE"/>
    <property type="match status" value="1"/>
</dbReference>
<keyword evidence="11" id="KW-0809">Transit peptide</keyword>
<feature type="binding site" evidence="17">
    <location>
        <position position="400"/>
    </location>
    <ligand>
        <name>FAD</name>
        <dbReference type="ChEBI" id="CHEBI:57692"/>
    </ligand>
</feature>
<dbReference type="PIRSF" id="PIRSF000362">
    <property type="entry name" value="FNR"/>
    <property type="match status" value="1"/>
</dbReference>
<dbReference type="Pfam" id="PF07992">
    <property type="entry name" value="Pyr_redox_2"/>
    <property type="match status" value="1"/>
</dbReference>
<dbReference type="AlphaFoldDB" id="A0A6G0HZV5"/>
<evidence type="ECO:0000256" key="2">
    <source>
        <dbReference type="ARBA" id="ARBA00004173"/>
    </source>
</evidence>
<keyword evidence="8 16" id="KW-0285">Flavoprotein</keyword>
<evidence type="ECO:0000256" key="16">
    <source>
        <dbReference type="PIRNR" id="PIRNR000362"/>
    </source>
</evidence>
<dbReference type="GO" id="GO:0008203">
    <property type="term" value="P:cholesterol metabolic process"/>
    <property type="evidence" value="ECO:0007669"/>
    <property type="project" value="UniProtKB-UniPathway"/>
</dbReference>
<dbReference type="InterPro" id="IPR055275">
    <property type="entry name" value="Ferredox_Rdtase"/>
</dbReference>
<keyword evidence="7" id="KW-0813">Transport</keyword>
<dbReference type="InterPro" id="IPR023753">
    <property type="entry name" value="FAD/NAD-binding_dom"/>
</dbReference>
<evidence type="ECO:0000256" key="8">
    <source>
        <dbReference type="ARBA" id="ARBA00022630"/>
    </source>
</evidence>
<organism evidence="20 21">
    <name type="scientific">Larimichthys crocea</name>
    <name type="common">Large yellow croaker</name>
    <name type="synonym">Pseudosciaena crocea</name>
    <dbReference type="NCBI Taxonomy" id="215358"/>
    <lineage>
        <taxon>Eukaryota</taxon>
        <taxon>Metazoa</taxon>
        <taxon>Chordata</taxon>
        <taxon>Craniata</taxon>
        <taxon>Vertebrata</taxon>
        <taxon>Euteleostomi</taxon>
        <taxon>Actinopterygii</taxon>
        <taxon>Neopterygii</taxon>
        <taxon>Teleostei</taxon>
        <taxon>Neoteleostei</taxon>
        <taxon>Acanthomorphata</taxon>
        <taxon>Eupercaria</taxon>
        <taxon>Sciaenidae</taxon>
        <taxon>Larimichthys</taxon>
    </lineage>
</organism>
<evidence type="ECO:0000256" key="7">
    <source>
        <dbReference type="ARBA" id="ARBA00022448"/>
    </source>
</evidence>
<evidence type="ECO:0000256" key="15">
    <source>
        <dbReference type="ARBA" id="ARBA00048933"/>
    </source>
</evidence>
<keyword evidence="21" id="KW-1185">Reference proteome</keyword>
<feature type="binding site" evidence="17">
    <location>
        <position position="79"/>
    </location>
    <ligand>
        <name>FAD</name>
        <dbReference type="ChEBI" id="CHEBI:57692"/>
    </ligand>
</feature>